<comment type="subcellular location">
    <subcellularLocation>
        <location evidence="2">Cell membrane</location>
        <topology evidence="2">Multi-pass membrane protein</topology>
    </subcellularLocation>
</comment>
<proteinExistence type="predicted"/>
<feature type="transmembrane region" description="Helical" evidence="12">
    <location>
        <begin position="38"/>
        <end position="64"/>
    </location>
</feature>
<evidence type="ECO:0000256" key="10">
    <source>
        <dbReference type="ARBA" id="ARBA00022989"/>
    </source>
</evidence>
<evidence type="ECO:0000256" key="8">
    <source>
        <dbReference type="ARBA" id="ARBA00022683"/>
    </source>
</evidence>
<feature type="transmembrane region" description="Helical" evidence="12">
    <location>
        <begin position="335"/>
        <end position="356"/>
    </location>
</feature>
<evidence type="ECO:0000256" key="11">
    <source>
        <dbReference type="ARBA" id="ARBA00023136"/>
    </source>
</evidence>
<evidence type="ECO:0000256" key="2">
    <source>
        <dbReference type="ARBA" id="ARBA00004651"/>
    </source>
</evidence>
<feature type="domain" description="PTS EIIC type-2" evidence="13">
    <location>
        <begin position="34"/>
        <end position="365"/>
    </location>
</feature>
<evidence type="ECO:0000313" key="14">
    <source>
        <dbReference type="EMBL" id="AVG24106.1"/>
    </source>
</evidence>
<keyword evidence="9 12" id="KW-0812">Transmembrane</keyword>
<keyword evidence="3" id="KW-0813">Transport</keyword>
<protein>
    <submittedName>
        <fullName evidence="14">Mannitol/fructose PTS system IIC</fullName>
    </submittedName>
</protein>
<keyword evidence="6" id="KW-0762">Sugar transport</keyword>
<dbReference type="Proteomes" id="UP000243077">
    <property type="component" value="Chromosome"/>
</dbReference>
<name>A0A2L2BR16_9MICO</name>
<evidence type="ECO:0000256" key="3">
    <source>
        <dbReference type="ARBA" id="ARBA00022448"/>
    </source>
</evidence>
<evidence type="ECO:0000256" key="6">
    <source>
        <dbReference type="ARBA" id="ARBA00022597"/>
    </source>
</evidence>
<dbReference type="NCBIfam" id="TIGR00851">
    <property type="entry name" value="mtlA"/>
    <property type="match status" value="1"/>
</dbReference>
<feature type="transmembrane region" description="Helical" evidence="12">
    <location>
        <begin position="152"/>
        <end position="172"/>
    </location>
</feature>
<reference evidence="14 15" key="1">
    <citation type="submission" date="2018-02" db="EMBL/GenBank/DDBJ databases">
        <title>Complete genome of the streamlined marine actinobacterium Pontimonas salivibrio CL-TW6 adapted to coastal planktonic lifestype.</title>
        <authorList>
            <person name="Cho B.C."/>
            <person name="Hardies S.C."/>
            <person name="Jang G.I."/>
            <person name="Hwang C.Y."/>
        </authorList>
    </citation>
    <scope>NUCLEOTIDE SEQUENCE [LARGE SCALE GENOMIC DNA]</scope>
    <source>
        <strain evidence="14 15">CL-TW6</strain>
    </source>
</reference>
<gene>
    <name evidence="14" type="ORF">C3B54_111145</name>
</gene>
<sequence>MGLLIPQRKVQFMSEFIPSGGGSHTGWRASLQKLGGNLAGMVIPNIGAFIAWGLLTALFIPTGWLPNESFASMVGPMILNLLPILIGYTGGRIVHGQRGAVIGSIATVGVIVGTDIPMFLGAMIIGPLLAWILKQIDKVLDPITPPGFEMLIGNFSLGISGMLGAMLGYLAIGPTVSAISTVLGNGVQWMVDNSLLPIASLIVEPAKILFLNNAINHGVLAPLGVVEAEETGKSILFMLETNPGPGLGILVAFWLAGPKILRGSAPGAIIIHFLGGIHEIYFPYVLMKPQVILAAILGGATGVATFMVTGVGLVATPSPGSIFAYLAVTPQGDHLGVLLGIVLSAAVSFVVAWFLLRLSKSDASDADFEAAKAKSAAMKTGGQ</sequence>
<feature type="transmembrane region" description="Helical" evidence="12">
    <location>
        <begin position="70"/>
        <end position="88"/>
    </location>
</feature>
<evidence type="ECO:0000256" key="7">
    <source>
        <dbReference type="ARBA" id="ARBA00022679"/>
    </source>
</evidence>
<dbReference type="AlphaFoldDB" id="A0A2L2BR16"/>
<evidence type="ECO:0000256" key="4">
    <source>
        <dbReference type="ARBA" id="ARBA00022475"/>
    </source>
</evidence>
<keyword evidence="11 12" id="KW-0472">Membrane</keyword>
<keyword evidence="15" id="KW-1185">Reference proteome</keyword>
<dbReference type="PANTHER" id="PTHR30181:SF2">
    <property type="entry name" value="PTS SYSTEM MANNITOL-SPECIFIC EIICBA COMPONENT"/>
    <property type="match status" value="1"/>
</dbReference>
<dbReference type="GO" id="GO:0008982">
    <property type="term" value="F:protein-N(PI)-phosphohistidine-sugar phosphotransferase activity"/>
    <property type="evidence" value="ECO:0007669"/>
    <property type="project" value="InterPro"/>
</dbReference>
<dbReference type="KEGG" id="psai:C3B54_111145"/>
<evidence type="ECO:0000256" key="1">
    <source>
        <dbReference type="ARBA" id="ARBA00002434"/>
    </source>
</evidence>
<dbReference type="PROSITE" id="PS51104">
    <property type="entry name" value="PTS_EIIC_TYPE_2"/>
    <property type="match status" value="1"/>
</dbReference>
<evidence type="ECO:0000259" key="13">
    <source>
        <dbReference type="PROSITE" id="PS51104"/>
    </source>
</evidence>
<evidence type="ECO:0000313" key="15">
    <source>
        <dbReference type="Proteomes" id="UP000243077"/>
    </source>
</evidence>
<dbReference type="GO" id="GO:0090563">
    <property type="term" value="F:protein-phosphocysteine-sugar phosphotransferase activity"/>
    <property type="evidence" value="ECO:0007669"/>
    <property type="project" value="TreeGrafter"/>
</dbReference>
<feature type="transmembrane region" description="Helical" evidence="12">
    <location>
        <begin position="100"/>
        <end position="132"/>
    </location>
</feature>
<dbReference type="GO" id="GO:0009401">
    <property type="term" value="P:phosphoenolpyruvate-dependent sugar phosphotransferase system"/>
    <property type="evidence" value="ECO:0007669"/>
    <property type="project" value="UniProtKB-KW"/>
</dbReference>
<feature type="transmembrane region" description="Helical" evidence="12">
    <location>
        <begin position="291"/>
        <end position="315"/>
    </location>
</feature>
<comment type="function">
    <text evidence="1">The phosphoenolpyruvate-dependent sugar phosphotransferase system (sugar PTS), a major carbohydrate active transport system, catalyzes the phosphorylation of incoming sugar substrates concomitantly with their translocation across the cell membrane. The enzyme II CmtAB PTS system is involved in D-mannitol transport.</text>
</comment>
<keyword evidence="4" id="KW-1003">Cell membrane</keyword>
<dbReference type="InterPro" id="IPR003352">
    <property type="entry name" value="PTS_EIIC"/>
</dbReference>
<evidence type="ECO:0000256" key="5">
    <source>
        <dbReference type="ARBA" id="ARBA00022553"/>
    </source>
</evidence>
<dbReference type="Pfam" id="PF02378">
    <property type="entry name" value="PTS_EIIC"/>
    <property type="match status" value="1"/>
</dbReference>
<accession>A0A2L2BR16</accession>
<dbReference type="GO" id="GO:0005886">
    <property type="term" value="C:plasma membrane"/>
    <property type="evidence" value="ECO:0007669"/>
    <property type="project" value="UniProtKB-SubCell"/>
</dbReference>
<evidence type="ECO:0000256" key="9">
    <source>
        <dbReference type="ARBA" id="ARBA00022692"/>
    </source>
</evidence>
<keyword evidence="10 12" id="KW-1133">Transmembrane helix</keyword>
<dbReference type="InterPro" id="IPR050893">
    <property type="entry name" value="Sugar_PTS"/>
</dbReference>
<keyword evidence="5" id="KW-0597">Phosphoprotein</keyword>
<dbReference type="EMBL" id="CP026923">
    <property type="protein sequence ID" value="AVG24106.1"/>
    <property type="molecule type" value="Genomic_DNA"/>
</dbReference>
<dbReference type="PANTHER" id="PTHR30181">
    <property type="entry name" value="MANNITOL PERMEASE IIC COMPONENT"/>
    <property type="match status" value="1"/>
</dbReference>
<evidence type="ECO:0000256" key="12">
    <source>
        <dbReference type="SAM" id="Phobius"/>
    </source>
</evidence>
<dbReference type="InterPro" id="IPR004718">
    <property type="entry name" value="PTS_IIC_mtl"/>
</dbReference>
<keyword evidence="7" id="KW-0808">Transferase</keyword>
<keyword evidence="8" id="KW-0598">Phosphotransferase system</keyword>
<dbReference type="InterPro" id="IPR013014">
    <property type="entry name" value="PTS_EIIC_2"/>
</dbReference>
<organism evidence="14 15">
    <name type="scientific">Pontimonas salivibrio</name>
    <dbReference type="NCBI Taxonomy" id="1159327"/>
    <lineage>
        <taxon>Bacteria</taxon>
        <taxon>Bacillati</taxon>
        <taxon>Actinomycetota</taxon>
        <taxon>Actinomycetes</taxon>
        <taxon>Micrococcales</taxon>
        <taxon>Microbacteriaceae</taxon>
        <taxon>Pontimonas</taxon>
    </lineage>
</organism>